<feature type="region of interest" description="Disordered" evidence="1">
    <location>
        <begin position="1"/>
        <end position="75"/>
    </location>
</feature>
<accession>A0A9N7YJC7</accession>
<feature type="compositionally biased region" description="Basic and acidic residues" evidence="1">
    <location>
        <begin position="1"/>
        <end position="10"/>
    </location>
</feature>
<organism evidence="2 3">
    <name type="scientific">Pleuronectes platessa</name>
    <name type="common">European plaice</name>
    <dbReference type="NCBI Taxonomy" id="8262"/>
    <lineage>
        <taxon>Eukaryota</taxon>
        <taxon>Metazoa</taxon>
        <taxon>Chordata</taxon>
        <taxon>Craniata</taxon>
        <taxon>Vertebrata</taxon>
        <taxon>Euteleostomi</taxon>
        <taxon>Actinopterygii</taxon>
        <taxon>Neopterygii</taxon>
        <taxon>Teleostei</taxon>
        <taxon>Neoteleostei</taxon>
        <taxon>Acanthomorphata</taxon>
        <taxon>Carangaria</taxon>
        <taxon>Pleuronectiformes</taxon>
        <taxon>Pleuronectoidei</taxon>
        <taxon>Pleuronectidae</taxon>
        <taxon>Pleuronectes</taxon>
    </lineage>
</organism>
<evidence type="ECO:0000313" key="2">
    <source>
        <dbReference type="EMBL" id="CAB1433605.1"/>
    </source>
</evidence>
<feature type="compositionally biased region" description="Gly residues" evidence="1">
    <location>
        <begin position="15"/>
        <end position="42"/>
    </location>
</feature>
<proteinExistence type="predicted"/>
<reference evidence="2" key="1">
    <citation type="submission" date="2020-03" db="EMBL/GenBank/DDBJ databases">
        <authorList>
            <person name="Weist P."/>
        </authorList>
    </citation>
    <scope>NUCLEOTIDE SEQUENCE</scope>
</reference>
<protein>
    <submittedName>
        <fullName evidence="2">Uncharacterized protein</fullName>
    </submittedName>
</protein>
<evidence type="ECO:0000256" key="1">
    <source>
        <dbReference type="SAM" id="MobiDB-lite"/>
    </source>
</evidence>
<dbReference type="EMBL" id="CADEAL010001577">
    <property type="protein sequence ID" value="CAB1433605.1"/>
    <property type="molecule type" value="Genomic_DNA"/>
</dbReference>
<comment type="caution">
    <text evidence="2">The sequence shown here is derived from an EMBL/GenBank/DDBJ whole genome shotgun (WGS) entry which is preliminary data.</text>
</comment>
<keyword evidence="3" id="KW-1185">Reference proteome</keyword>
<sequence>MAPRSPEKHSRLQRFGGGWRQRRCSGGGDWRSGGGRQAGRGDAGIRCCHIGMRARRGAGSDESASGPSGRCSPEI</sequence>
<evidence type="ECO:0000313" key="3">
    <source>
        <dbReference type="Proteomes" id="UP001153269"/>
    </source>
</evidence>
<dbReference type="AlphaFoldDB" id="A0A9N7YJC7"/>
<gene>
    <name evidence="2" type="ORF">PLEPLA_LOCUS21696</name>
</gene>
<name>A0A9N7YJC7_PLEPL</name>
<dbReference type="Proteomes" id="UP001153269">
    <property type="component" value="Unassembled WGS sequence"/>
</dbReference>